<evidence type="ECO:0000256" key="5">
    <source>
        <dbReference type="ARBA" id="ARBA00023125"/>
    </source>
</evidence>
<keyword evidence="5 6" id="KW-0238">DNA-binding</keyword>
<dbReference type="InterPro" id="IPR001238">
    <property type="entry name" value="DNA-binding_RecF"/>
</dbReference>
<feature type="domain" description="RecF/RecN/SMC N-terminal" evidence="7">
    <location>
        <begin position="3"/>
        <end position="348"/>
    </location>
</feature>
<dbReference type="AlphaFoldDB" id="A0A368BU87"/>
<evidence type="ECO:0000259" key="7">
    <source>
        <dbReference type="Pfam" id="PF02463"/>
    </source>
</evidence>
<evidence type="ECO:0000256" key="1">
    <source>
        <dbReference type="ARBA" id="ARBA00022490"/>
    </source>
</evidence>
<dbReference type="InterPro" id="IPR042174">
    <property type="entry name" value="RecF_2"/>
</dbReference>
<dbReference type="Gene3D" id="3.40.50.300">
    <property type="entry name" value="P-loop containing nucleotide triphosphate hydrolases"/>
    <property type="match status" value="1"/>
</dbReference>
<dbReference type="Gene3D" id="1.20.1050.90">
    <property type="entry name" value="RecF/RecN/SMC, N-terminal domain"/>
    <property type="match status" value="1"/>
</dbReference>
<keyword evidence="6" id="KW-0227">DNA damage</keyword>
<evidence type="ECO:0000256" key="2">
    <source>
        <dbReference type="ARBA" id="ARBA00022705"/>
    </source>
</evidence>
<accession>A0A368BU87</accession>
<dbReference type="PANTHER" id="PTHR32182">
    <property type="entry name" value="DNA REPLICATION AND REPAIR PROTEIN RECF"/>
    <property type="match status" value="1"/>
</dbReference>
<dbReference type="GO" id="GO:0000731">
    <property type="term" value="P:DNA synthesis involved in DNA repair"/>
    <property type="evidence" value="ECO:0007669"/>
    <property type="project" value="TreeGrafter"/>
</dbReference>
<keyword evidence="1 6" id="KW-0963">Cytoplasm</keyword>
<dbReference type="PANTHER" id="PTHR32182:SF0">
    <property type="entry name" value="DNA REPLICATION AND REPAIR PROTEIN RECF"/>
    <property type="match status" value="1"/>
</dbReference>
<dbReference type="SUPFAM" id="SSF52540">
    <property type="entry name" value="P-loop containing nucleoside triphosphate hydrolases"/>
    <property type="match status" value="1"/>
</dbReference>
<dbReference type="HAMAP" id="MF_00365">
    <property type="entry name" value="RecF"/>
    <property type="match status" value="1"/>
</dbReference>
<evidence type="ECO:0000256" key="6">
    <source>
        <dbReference type="HAMAP-Rule" id="MF_00365"/>
    </source>
</evidence>
<gene>
    <name evidence="6 8" type="primary">recF</name>
    <name evidence="8" type="ORF">DBW96_03470</name>
</gene>
<sequence>MAIKKLSLKNFRCFQNTSYDLCDGLNFFHGINGAGKTSILEAVYTLGSGNSFRTTKSNNLIKLGSNSFKIYAEIGDLRQKIVISKTKSKNLSIKVNEKSIIKRELVSLLPINAIDSKMFFYLSSAPDYRRKSLDRSLFLVSNTYQKSWFSYYSALRQRNSSLKRNSPQEAISWNMPLSDAASVIQNERSNFLDKIKVNFFNLVKDQPDDGFADRLSIMNINLEKGFSNEVLLDDLEASLAQDLFKKTTQCGPHKADLVFHFDSSMAKDFFSRGEEKAFSIIWGLAISMTLINLGIDNVTVLDDLSSEIDEKHLETLLKIIKKAPNQFIFSNISDLFNSKIDENLNIKKFHVEH</sequence>
<keyword evidence="4 6" id="KW-0067">ATP-binding</keyword>
<dbReference type="InterPro" id="IPR003395">
    <property type="entry name" value="RecF/RecN/SMC_N"/>
</dbReference>
<dbReference type="EMBL" id="QOPE01000026">
    <property type="protein sequence ID" value="RCL40427.1"/>
    <property type="molecule type" value="Genomic_DNA"/>
</dbReference>
<dbReference type="GO" id="GO:0005524">
    <property type="term" value="F:ATP binding"/>
    <property type="evidence" value="ECO:0007669"/>
    <property type="project" value="UniProtKB-UniRule"/>
</dbReference>
<evidence type="ECO:0000313" key="8">
    <source>
        <dbReference type="EMBL" id="RCL40427.1"/>
    </source>
</evidence>
<keyword evidence="3 6" id="KW-0547">Nucleotide-binding</keyword>
<dbReference type="InterPro" id="IPR027417">
    <property type="entry name" value="P-loop_NTPase"/>
</dbReference>
<dbReference type="Proteomes" id="UP000253307">
    <property type="component" value="Unassembled WGS sequence"/>
</dbReference>
<comment type="function">
    <text evidence="6">The RecF protein is involved in DNA metabolism; it is required for DNA replication and normal SOS inducibility. RecF binds preferentially to single-stranded, linear DNA. It also seems to bind ATP.</text>
</comment>
<dbReference type="GO" id="GO:0006260">
    <property type="term" value="P:DNA replication"/>
    <property type="evidence" value="ECO:0007669"/>
    <property type="project" value="UniProtKB-UniRule"/>
</dbReference>
<comment type="caution">
    <text evidence="8">The sequence shown here is derived from an EMBL/GenBank/DDBJ whole genome shotgun (WGS) entry which is preliminary data.</text>
</comment>
<dbReference type="GO" id="GO:0009432">
    <property type="term" value="P:SOS response"/>
    <property type="evidence" value="ECO:0007669"/>
    <property type="project" value="UniProtKB-UniRule"/>
</dbReference>
<dbReference type="GO" id="GO:0003697">
    <property type="term" value="F:single-stranded DNA binding"/>
    <property type="evidence" value="ECO:0007669"/>
    <property type="project" value="UniProtKB-UniRule"/>
</dbReference>
<keyword evidence="2 6" id="KW-0235">DNA replication</keyword>
<dbReference type="NCBIfam" id="TIGR00611">
    <property type="entry name" value="recf"/>
    <property type="match status" value="1"/>
</dbReference>
<proteinExistence type="inferred from homology"/>
<dbReference type="GO" id="GO:0006302">
    <property type="term" value="P:double-strand break repair"/>
    <property type="evidence" value="ECO:0007669"/>
    <property type="project" value="TreeGrafter"/>
</dbReference>
<evidence type="ECO:0000256" key="4">
    <source>
        <dbReference type="ARBA" id="ARBA00022840"/>
    </source>
</evidence>
<keyword evidence="6" id="KW-0742">SOS response</keyword>
<evidence type="ECO:0000313" key="9">
    <source>
        <dbReference type="Proteomes" id="UP000253307"/>
    </source>
</evidence>
<dbReference type="GO" id="GO:0005737">
    <property type="term" value="C:cytoplasm"/>
    <property type="evidence" value="ECO:0007669"/>
    <property type="project" value="UniProtKB-SubCell"/>
</dbReference>
<feature type="binding site" evidence="6">
    <location>
        <begin position="30"/>
        <end position="37"/>
    </location>
    <ligand>
        <name>ATP</name>
        <dbReference type="ChEBI" id="CHEBI:30616"/>
    </ligand>
</feature>
<keyword evidence="6" id="KW-0234">DNA repair</keyword>
<protein>
    <recommendedName>
        <fullName evidence="6">DNA replication and repair protein RecF</fullName>
    </recommendedName>
</protein>
<organism evidence="8 9">
    <name type="scientific">SAR86 cluster bacterium</name>
    <dbReference type="NCBI Taxonomy" id="2030880"/>
    <lineage>
        <taxon>Bacteria</taxon>
        <taxon>Pseudomonadati</taxon>
        <taxon>Pseudomonadota</taxon>
        <taxon>Gammaproteobacteria</taxon>
        <taxon>SAR86 cluster</taxon>
    </lineage>
</organism>
<reference evidence="8 9" key="1">
    <citation type="journal article" date="2018" name="Microbiome">
        <title>Fine metagenomic profile of the Mediterranean stratified and mixed water columns revealed by assembly and recruitment.</title>
        <authorList>
            <person name="Haro-Moreno J.M."/>
            <person name="Lopez-Perez M."/>
            <person name="De La Torre J.R."/>
            <person name="Picazo A."/>
            <person name="Camacho A."/>
            <person name="Rodriguez-Valera F."/>
        </authorList>
    </citation>
    <scope>NUCLEOTIDE SEQUENCE [LARGE SCALE GENOMIC DNA]</scope>
    <source>
        <strain evidence="8">MED-G82</strain>
    </source>
</reference>
<evidence type="ECO:0000256" key="3">
    <source>
        <dbReference type="ARBA" id="ARBA00022741"/>
    </source>
</evidence>
<dbReference type="Pfam" id="PF02463">
    <property type="entry name" value="SMC_N"/>
    <property type="match status" value="1"/>
</dbReference>
<name>A0A368BU87_9GAMM</name>
<comment type="similarity">
    <text evidence="6">Belongs to the RecF family.</text>
</comment>
<comment type="subcellular location">
    <subcellularLocation>
        <location evidence="6">Cytoplasm</location>
    </subcellularLocation>
</comment>